<keyword evidence="6" id="KW-1185">Reference proteome</keyword>
<comment type="similarity">
    <text evidence="3">Belongs to the flavoredoxin family.</text>
</comment>
<dbReference type="AlphaFoldDB" id="A0A317E1Y5"/>
<dbReference type="GO" id="GO:0016646">
    <property type="term" value="F:oxidoreductase activity, acting on the CH-NH group of donors, NAD or NADP as acceptor"/>
    <property type="evidence" value="ECO:0007669"/>
    <property type="project" value="UniProtKB-ARBA"/>
</dbReference>
<feature type="domain" description="Flavin reductase like" evidence="4">
    <location>
        <begin position="12"/>
        <end position="161"/>
    </location>
</feature>
<name>A0A317E1Y5_9PROT</name>
<gene>
    <name evidence="5" type="ORF">DKG74_15595</name>
</gene>
<reference evidence="5 6" key="1">
    <citation type="submission" date="2018-05" db="EMBL/GenBank/DDBJ databases">
        <title>Zavarzinia sp. HR-AS.</title>
        <authorList>
            <person name="Lee Y."/>
            <person name="Jeon C.O."/>
        </authorList>
    </citation>
    <scope>NUCLEOTIDE SEQUENCE [LARGE SCALE GENOMIC DNA]</scope>
    <source>
        <strain evidence="5 6">HR-AS</strain>
    </source>
</reference>
<evidence type="ECO:0000256" key="3">
    <source>
        <dbReference type="ARBA" id="ARBA00038054"/>
    </source>
</evidence>
<dbReference type="PANTHER" id="PTHR43567">
    <property type="entry name" value="FLAVOREDOXIN-RELATED-RELATED"/>
    <property type="match status" value="1"/>
</dbReference>
<dbReference type="GO" id="GO:0010181">
    <property type="term" value="F:FMN binding"/>
    <property type="evidence" value="ECO:0007669"/>
    <property type="project" value="InterPro"/>
</dbReference>
<comment type="caution">
    <text evidence="5">The sequence shown here is derived from an EMBL/GenBank/DDBJ whole genome shotgun (WGS) entry which is preliminary data.</text>
</comment>
<evidence type="ECO:0000313" key="5">
    <source>
        <dbReference type="EMBL" id="PWR20424.1"/>
    </source>
</evidence>
<keyword evidence="2" id="KW-0285">Flavoprotein</keyword>
<organism evidence="5 6">
    <name type="scientific">Zavarzinia aquatilis</name>
    <dbReference type="NCBI Taxonomy" id="2211142"/>
    <lineage>
        <taxon>Bacteria</taxon>
        <taxon>Pseudomonadati</taxon>
        <taxon>Pseudomonadota</taxon>
        <taxon>Alphaproteobacteria</taxon>
        <taxon>Rhodospirillales</taxon>
        <taxon>Zavarziniaceae</taxon>
        <taxon>Zavarzinia</taxon>
    </lineage>
</organism>
<dbReference type="InterPro" id="IPR012349">
    <property type="entry name" value="Split_barrel_FMN-bd"/>
</dbReference>
<evidence type="ECO:0000259" key="4">
    <source>
        <dbReference type="SMART" id="SM00903"/>
    </source>
</evidence>
<protein>
    <submittedName>
        <fullName evidence="5">Flavin reductase</fullName>
    </submittedName>
</protein>
<accession>A0A317E1Y5</accession>
<dbReference type="EMBL" id="QGLE01000009">
    <property type="protein sequence ID" value="PWR20424.1"/>
    <property type="molecule type" value="Genomic_DNA"/>
</dbReference>
<dbReference type="OrthoDB" id="9792436at2"/>
<dbReference type="SMART" id="SM00903">
    <property type="entry name" value="Flavin_Reduct"/>
    <property type="match status" value="1"/>
</dbReference>
<sequence length="176" mass="19409">MKTLHPSKVYQMLEPGPVALLATAQDGKANVMTMSWHMMVEFEPPRIACIVSGADHSFTALRETGECVIAVPPATMAERVVEIGNCSGREVDKFARFHLDSHPAKLVAAPLIAGCLANIECRVIDDSLVDRFNLFVLEAVHSWFDPALTGVSTLHHRGWGEFALDGEIIRLKSRMR</sequence>
<dbReference type="Proteomes" id="UP000245461">
    <property type="component" value="Unassembled WGS sequence"/>
</dbReference>
<proteinExistence type="inferred from homology"/>
<evidence type="ECO:0000256" key="2">
    <source>
        <dbReference type="ARBA" id="ARBA00022630"/>
    </source>
</evidence>
<evidence type="ECO:0000313" key="6">
    <source>
        <dbReference type="Proteomes" id="UP000245461"/>
    </source>
</evidence>
<dbReference type="SUPFAM" id="SSF50475">
    <property type="entry name" value="FMN-binding split barrel"/>
    <property type="match status" value="1"/>
</dbReference>
<dbReference type="InterPro" id="IPR002563">
    <property type="entry name" value="Flavin_Rdtase-like_dom"/>
</dbReference>
<comment type="cofactor">
    <cofactor evidence="1">
        <name>FMN</name>
        <dbReference type="ChEBI" id="CHEBI:58210"/>
    </cofactor>
</comment>
<dbReference type="RefSeq" id="WP_109907098.1">
    <property type="nucleotide sequence ID" value="NZ_QGLE01000009.1"/>
</dbReference>
<dbReference type="PANTHER" id="PTHR43567:SF1">
    <property type="entry name" value="FLAVOREDOXIN"/>
    <property type="match status" value="1"/>
</dbReference>
<dbReference type="InterPro" id="IPR052174">
    <property type="entry name" value="Flavoredoxin"/>
</dbReference>
<evidence type="ECO:0000256" key="1">
    <source>
        <dbReference type="ARBA" id="ARBA00001917"/>
    </source>
</evidence>
<dbReference type="Gene3D" id="2.30.110.10">
    <property type="entry name" value="Electron Transport, Fmn-binding Protein, Chain A"/>
    <property type="match status" value="1"/>
</dbReference>
<dbReference type="Pfam" id="PF01613">
    <property type="entry name" value="Flavin_Reduct"/>
    <property type="match status" value="1"/>
</dbReference>